<dbReference type="InterPro" id="IPR005225">
    <property type="entry name" value="Small_GTP-bd"/>
</dbReference>
<feature type="binding site" evidence="6">
    <location>
        <begin position="125"/>
        <end position="128"/>
    </location>
    <ligand>
        <name>GTP</name>
        <dbReference type="ChEBI" id="CHEBI:37565"/>
    </ligand>
</feature>
<dbReference type="SMART" id="SM00177">
    <property type="entry name" value="ARF"/>
    <property type="match status" value="1"/>
</dbReference>
<dbReference type="InterPro" id="IPR027417">
    <property type="entry name" value="P-loop_NTPase"/>
</dbReference>
<dbReference type="NCBIfam" id="TIGR00231">
    <property type="entry name" value="small_GTP"/>
    <property type="match status" value="1"/>
</dbReference>
<feature type="binding site" evidence="6">
    <location>
        <begin position="23"/>
        <end position="30"/>
    </location>
    <ligand>
        <name>GTP</name>
        <dbReference type="ChEBI" id="CHEBI:37565"/>
    </ligand>
</feature>
<evidence type="ECO:0000256" key="3">
    <source>
        <dbReference type="ARBA" id="ARBA00022707"/>
    </source>
</evidence>
<feature type="binding site" evidence="6">
    <location>
        <position position="69"/>
    </location>
    <ligand>
        <name>GTP</name>
        <dbReference type="ChEBI" id="CHEBI:37565"/>
    </ligand>
</feature>
<evidence type="ECO:0000256" key="7">
    <source>
        <dbReference type="PIRSR" id="PIRSR606689-2"/>
    </source>
</evidence>
<dbReference type="WBParaSite" id="PDA_v2.g26677.t1">
    <property type="protein sequence ID" value="PDA_v2.g26677.t1"/>
    <property type="gene ID" value="PDA_v2.g26677"/>
</dbReference>
<keyword evidence="4 6" id="KW-0547">Nucleotide-binding</keyword>
<evidence type="ECO:0000256" key="2">
    <source>
        <dbReference type="ARBA" id="ARBA00019766"/>
    </source>
</evidence>
<evidence type="ECO:0000313" key="10">
    <source>
        <dbReference type="WBParaSite" id="PDA_v2.g26677.t1"/>
    </source>
</evidence>
<organism evidence="9 10">
    <name type="scientific">Panagrolaimus davidi</name>
    <dbReference type="NCBI Taxonomy" id="227884"/>
    <lineage>
        <taxon>Eukaryota</taxon>
        <taxon>Metazoa</taxon>
        <taxon>Ecdysozoa</taxon>
        <taxon>Nematoda</taxon>
        <taxon>Chromadorea</taxon>
        <taxon>Rhabditida</taxon>
        <taxon>Tylenchina</taxon>
        <taxon>Panagrolaimomorpha</taxon>
        <taxon>Panagrolaimoidea</taxon>
        <taxon>Panagrolaimidae</taxon>
        <taxon>Panagrolaimus</taxon>
    </lineage>
</organism>
<evidence type="ECO:0000256" key="4">
    <source>
        <dbReference type="ARBA" id="ARBA00022741"/>
    </source>
</evidence>
<protein>
    <recommendedName>
        <fullName evidence="2">ADP-ribosylation factor-like protein 6</fullName>
    </recommendedName>
</protein>
<evidence type="ECO:0000313" key="9">
    <source>
        <dbReference type="Proteomes" id="UP000887578"/>
    </source>
</evidence>
<dbReference type="InterPro" id="IPR044612">
    <property type="entry name" value="ARL2/3"/>
</dbReference>
<dbReference type="AlphaFoldDB" id="A0A914Q5K0"/>
<evidence type="ECO:0000256" key="6">
    <source>
        <dbReference type="PIRSR" id="PIRSR606689-1"/>
    </source>
</evidence>
<keyword evidence="7" id="KW-0479">Metal-binding</keyword>
<evidence type="ECO:0000256" key="1">
    <source>
        <dbReference type="ARBA" id="ARBA00010290"/>
    </source>
</evidence>
<keyword evidence="3" id="KW-0519">Myristate</keyword>
<dbReference type="Proteomes" id="UP000887578">
    <property type="component" value="Unplaced"/>
</dbReference>
<feature type="binding site" evidence="7">
    <location>
        <position position="47"/>
    </location>
    <ligand>
        <name>Mg(2+)</name>
        <dbReference type="ChEBI" id="CHEBI:18420"/>
    </ligand>
</feature>
<dbReference type="GO" id="GO:0003924">
    <property type="term" value="F:GTPase activity"/>
    <property type="evidence" value="ECO:0007669"/>
    <property type="project" value="InterPro"/>
</dbReference>
<dbReference type="SUPFAM" id="SSF52540">
    <property type="entry name" value="P-loop containing nucleoside triphosphate hydrolases"/>
    <property type="match status" value="1"/>
</dbReference>
<evidence type="ECO:0000256" key="8">
    <source>
        <dbReference type="RuleBase" id="RU003925"/>
    </source>
</evidence>
<reference evidence="10" key="1">
    <citation type="submission" date="2022-11" db="UniProtKB">
        <authorList>
            <consortium name="WormBaseParasite"/>
        </authorList>
    </citation>
    <scope>IDENTIFICATION</scope>
</reference>
<dbReference type="FunFam" id="3.40.50.300:FF:001166">
    <property type="entry name" value="ADP-ribosylation factor D"/>
    <property type="match status" value="1"/>
</dbReference>
<keyword evidence="5 6" id="KW-0342">GTP-binding</keyword>
<keyword evidence="7" id="KW-0460">Magnesium</keyword>
<comment type="similarity">
    <text evidence="1 8">Belongs to the small GTPase superfamily. Arf family.</text>
</comment>
<dbReference type="SMART" id="SM00175">
    <property type="entry name" value="RAB"/>
    <property type="match status" value="1"/>
</dbReference>
<dbReference type="PRINTS" id="PR00328">
    <property type="entry name" value="SAR1GTPBP"/>
</dbReference>
<dbReference type="GO" id="GO:0046872">
    <property type="term" value="F:metal ion binding"/>
    <property type="evidence" value="ECO:0007669"/>
    <property type="project" value="UniProtKB-KW"/>
</dbReference>
<feature type="binding site" evidence="7">
    <location>
        <position position="30"/>
    </location>
    <ligand>
        <name>Mg(2+)</name>
        <dbReference type="ChEBI" id="CHEBI:18420"/>
    </ligand>
</feature>
<proteinExistence type="inferred from homology"/>
<evidence type="ECO:0000256" key="5">
    <source>
        <dbReference type="ARBA" id="ARBA00023134"/>
    </source>
</evidence>
<dbReference type="GO" id="GO:0005525">
    <property type="term" value="F:GTP binding"/>
    <property type="evidence" value="ECO:0007669"/>
    <property type="project" value="UniProtKB-KW"/>
</dbReference>
<keyword evidence="3" id="KW-0449">Lipoprotein</keyword>
<dbReference type="InterPro" id="IPR006689">
    <property type="entry name" value="Small_GTPase_ARF/SAR"/>
</dbReference>
<dbReference type="Pfam" id="PF00025">
    <property type="entry name" value="Arf"/>
    <property type="match status" value="1"/>
</dbReference>
<accession>A0A914Q5K0</accession>
<keyword evidence="9" id="KW-1185">Reference proteome</keyword>
<name>A0A914Q5K0_9BILA</name>
<sequence>MVLLSILRKRKQQEKEIRLLILGLDASGKTTFMKKINGEDVDTISPTFGFNIETLTYKNWKLNLWDVGGQQKLRSYWRNYFERTDGLIWVVDPWDTARLEDCRKELFSLLNEEILVGCSVLILINKCDRGEVDEDSVKKALQLDDIKGHHFETFKTSAKNGDNLLPALDWLCGDIASKVLVFD</sequence>
<dbReference type="PROSITE" id="PS51417">
    <property type="entry name" value="ARF"/>
    <property type="match status" value="1"/>
</dbReference>
<dbReference type="SMART" id="SM00178">
    <property type="entry name" value="SAR"/>
    <property type="match status" value="1"/>
</dbReference>
<dbReference type="PANTHER" id="PTHR45697">
    <property type="entry name" value="ADP-RIBOSYLATION FACTOR-LIKE PROTEIN 2-RELATED"/>
    <property type="match status" value="1"/>
</dbReference>
<dbReference type="Gene3D" id="3.40.50.300">
    <property type="entry name" value="P-loop containing nucleotide triphosphate hydrolases"/>
    <property type="match status" value="1"/>
</dbReference>